<reference evidence="2" key="1">
    <citation type="journal article" date="2020" name="New Phytol.">
        <title>Comparative genomics reveals dynamic genome evolution in host specialist ectomycorrhizal fungi.</title>
        <authorList>
            <person name="Lofgren L.A."/>
            <person name="Nguyen N.H."/>
            <person name="Vilgalys R."/>
            <person name="Ruytinx J."/>
            <person name="Liao H.L."/>
            <person name="Branco S."/>
            <person name="Kuo A."/>
            <person name="LaButti K."/>
            <person name="Lipzen A."/>
            <person name="Andreopoulos W."/>
            <person name="Pangilinan J."/>
            <person name="Riley R."/>
            <person name="Hundley H."/>
            <person name="Na H."/>
            <person name="Barry K."/>
            <person name="Grigoriev I.V."/>
            <person name="Stajich J.E."/>
            <person name="Kennedy P.G."/>
        </authorList>
    </citation>
    <scope>NUCLEOTIDE SEQUENCE</scope>
    <source>
        <strain evidence="2">FC423</strain>
    </source>
</reference>
<protein>
    <recommendedName>
        <fullName evidence="1">F-box domain-containing protein</fullName>
    </recommendedName>
</protein>
<feature type="domain" description="F-box" evidence="1">
    <location>
        <begin position="4"/>
        <end position="49"/>
    </location>
</feature>
<dbReference type="InterPro" id="IPR036047">
    <property type="entry name" value="F-box-like_dom_sf"/>
</dbReference>
<dbReference type="RefSeq" id="XP_041298706.1">
    <property type="nucleotide sequence ID" value="XM_041443852.1"/>
</dbReference>
<sequence>MTTTVGFLSLPTELICHILILLNPRDISRCAMTCNIFWLAVRNSVYIQYKLEIYAQGLISTGTAAMDSTGVSSKTLCSLKKLASLWRSDFHATTTFETVVTAASCGTNLTLSRTWSIGVEDFFTTFNPLQDLMVVCSEPDHCVTVTDAEQDYHVCWVEFRLASSQRPHPSAECTSLECKHTFDAPGDYRAALSPLAICGDHVFILYYIEVANCCHSERVPGMFIQVINWRKGYVNSHSLCHLDICKLDLFYPVDEQKFVIIGPDSIYLYTLQGLNGSPQCRIIYHLPKILRVHLSLYNSQVKVHGHPSLHGKAARPEPMPSYVPSLESQIMVLESASKAGKAILVIDMAIFSDMALRSDMLVDIPWSDWGPQYACYFPHHKSYHISVFGSKMAYALPKDHIPNPGQRLQPLSNKGYFYVHIWDFNKRVIARSESVNDPDSSDLRICKPGQMIDSFGKDMFSNRAYIATVCRTPFPTAGSRIFLEQDRLTVTWTRHRDISIQVISPIQTDVGLDITE</sequence>
<evidence type="ECO:0000313" key="2">
    <source>
        <dbReference type="EMBL" id="KAG2118189.1"/>
    </source>
</evidence>
<dbReference type="AlphaFoldDB" id="A0A9P7JZQ8"/>
<gene>
    <name evidence="2" type="ORF">F5147DRAFT_833296</name>
</gene>
<dbReference type="SUPFAM" id="SSF81383">
    <property type="entry name" value="F-box domain"/>
    <property type="match status" value="1"/>
</dbReference>
<evidence type="ECO:0000259" key="1">
    <source>
        <dbReference type="PROSITE" id="PS50181"/>
    </source>
</evidence>
<dbReference type="OrthoDB" id="2646380at2759"/>
<dbReference type="PROSITE" id="PS50181">
    <property type="entry name" value="FBOX"/>
    <property type="match status" value="1"/>
</dbReference>
<organism evidence="2 3">
    <name type="scientific">Suillus discolor</name>
    <dbReference type="NCBI Taxonomy" id="1912936"/>
    <lineage>
        <taxon>Eukaryota</taxon>
        <taxon>Fungi</taxon>
        <taxon>Dikarya</taxon>
        <taxon>Basidiomycota</taxon>
        <taxon>Agaricomycotina</taxon>
        <taxon>Agaricomycetes</taxon>
        <taxon>Agaricomycetidae</taxon>
        <taxon>Boletales</taxon>
        <taxon>Suillineae</taxon>
        <taxon>Suillaceae</taxon>
        <taxon>Suillus</taxon>
    </lineage>
</organism>
<keyword evidence="3" id="KW-1185">Reference proteome</keyword>
<dbReference type="Proteomes" id="UP000823399">
    <property type="component" value="Unassembled WGS sequence"/>
</dbReference>
<proteinExistence type="predicted"/>
<dbReference type="InterPro" id="IPR001810">
    <property type="entry name" value="F-box_dom"/>
</dbReference>
<dbReference type="GeneID" id="64706111"/>
<accession>A0A9P7JZQ8</accession>
<comment type="caution">
    <text evidence="2">The sequence shown here is derived from an EMBL/GenBank/DDBJ whole genome shotgun (WGS) entry which is preliminary data.</text>
</comment>
<dbReference type="EMBL" id="JABBWM010000004">
    <property type="protein sequence ID" value="KAG2118189.1"/>
    <property type="molecule type" value="Genomic_DNA"/>
</dbReference>
<name>A0A9P7JZQ8_9AGAM</name>
<dbReference type="Gene3D" id="1.20.1280.50">
    <property type="match status" value="1"/>
</dbReference>
<evidence type="ECO:0000313" key="3">
    <source>
        <dbReference type="Proteomes" id="UP000823399"/>
    </source>
</evidence>